<reference evidence="1 2" key="1">
    <citation type="submission" date="2020-06" db="EMBL/GenBank/DDBJ databases">
        <authorList>
            <person name="Chanama M."/>
        </authorList>
    </citation>
    <scope>NUCLEOTIDE SEQUENCE [LARGE SCALE GENOMIC DNA]</scope>
    <source>
        <strain evidence="1 2">TBRC6557</strain>
    </source>
</reference>
<dbReference type="InterPro" id="IPR002155">
    <property type="entry name" value="Thiolase"/>
</dbReference>
<keyword evidence="2" id="KW-1185">Reference proteome</keyword>
<dbReference type="PANTHER" id="PTHR42870">
    <property type="entry name" value="ACETYL-COA C-ACETYLTRANSFERASE"/>
    <property type="match status" value="1"/>
</dbReference>
<dbReference type="PANTHER" id="PTHR42870:SF1">
    <property type="entry name" value="NON-SPECIFIC LIPID-TRANSFER PROTEIN-LIKE 2"/>
    <property type="match status" value="1"/>
</dbReference>
<dbReference type="AlphaFoldDB" id="A0A7Y6INM0"/>
<dbReference type="Gene3D" id="3.40.47.10">
    <property type="match status" value="1"/>
</dbReference>
<dbReference type="Proteomes" id="UP000546126">
    <property type="component" value="Unassembled WGS sequence"/>
</dbReference>
<name>A0A7Y6INM0_9ACTN</name>
<dbReference type="EMBL" id="JABWGO010000002">
    <property type="protein sequence ID" value="NUW41170.1"/>
    <property type="molecule type" value="Genomic_DNA"/>
</dbReference>
<dbReference type="NCBIfam" id="NF005924">
    <property type="entry name" value="PRK07937.1"/>
    <property type="match status" value="1"/>
</dbReference>
<protein>
    <submittedName>
        <fullName evidence="1">Lipid-transfer protein</fullName>
    </submittedName>
</protein>
<accession>A0A7Y6INM0</accession>
<organism evidence="1 2">
    <name type="scientific">Nonomuraea rhodomycinica</name>
    <dbReference type="NCBI Taxonomy" id="1712872"/>
    <lineage>
        <taxon>Bacteria</taxon>
        <taxon>Bacillati</taxon>
        <taxon>Actinomycetota</taxon>
        <taxon>Actinomycetes</taxon>
        <taxon>Streptosporangiales</taxon>
        <taxon>Streptosporangiaceae</taxon>
        <taxon>Nonomuraea</taxon>
    </lineage>
</organism>
<dbReference type="RefSeq" id="WP_175600707.1">
    <property type="nucleotide sequence ID" value="NZ_JABWGO010000002.1"/>
</dbReference>
<gene>
    <name evidence="1" type="ORF">HT134_13605</name>
</gene>
<evidence type="ECO:0000313" key="1">
    <source>
        <dbReference type="EMBL" id="NUW41170.1"/>
    </source>
</evidence>
<sequence length="355" mass="37358">MRDVAIVAFAQTRHTGHDSGLSEPELILPVIEEVKERTGLRRFGFTCSGSCDYLAGAPFSFVSALDALGAWPPISESHVEMDGAWALYEAWVRLQHGDVDTALVYGFGKSSLGDLRSVMTLQLDPYYLAPLGLDQVSFAALQAAAVRADRAELDAIVRRSRAAGRDNPYALDLPDELTDDVGVAPSRASDVAPSRASDIEPLRASDVAPITDGAAAVVLAAGDAVAELCARPAHIRGIAHRIEPHYLGMRDLARSVSAADAARAAGVGKGPVEVAELHTQFAHEEIILRRALELPADTVVNPSGGPLAANPVMAAGLIRIGEAARRIHDGTASRTVGHAAGGPCLQHNLVTVLEA</sequence>
<dbReference type="InterPro" id="IPR016039">
    <property type="entry name" value="Thiolase-like"/>
</dbReference>
<proteinExistence type="predicted"/>
<evidence type="ECO:0000313" key="2">
    <source>
        <dbReference type="Proteomes" id="UP000546126"/>
    </source>
</evidence>
<dbReference type="PIRSF" id="PIRSF000429">
    <property type="entry name" value="Ac-CoA_Ac_transf"/>
    <property type="match status" value="1"/>
</dbReference>
<comment type="caution">
    <text evidence="1">The sequence shown here is derived from an EMBL/GenBank/DDBJ whole genome shotgun (WGS) entry which is preliminary data.</text>
</comment>
<dbReference type="GO" id="GO:0016747">
    <property type="term" value="F:acyltransferase activity, transferring groups other than amino-acyl groups"/>
    <property type="evidence" value="ECO:0007669"/>
    <property type="project" value="InterPro"/>
</dbReference>
<dbReference type="SUPFAM" id="SSF53901">
    <property type="entry name" value="Thiolase-like"/>
    <property type="match status" value="2"/>
</dbReference>